<sequence length="250" mass="27690">EAAAVVSWSTVPHLPRRGSVASTLTRERLPWRGGRKSFSSPAGLWISVSPTKFQKRPPLNGERQESLTQALNLHLVVLQSTTEVESRGVCTTRNTHTTITPNTNTSSINTPANQITTSLSSGKNSPTKTTHSKDSPAKTTHSKDSPARTSHNKDSPTKTSHTKDSPTKTSHTKEKTHRDAHIREDPNRENFSRKKSTRDHQTGSKDSTCLRSRSGYSHKRHSRQVLVALTRVSSRSLTPQSYPKAYLPNK</sequence>
<keyword evidence="2" id="KW-0131">Cell cycle</keyword>
<gene>
    <name evidence="2" type="ORF">Hamer_G016903</name>
</gene>
<proteinExistence type="predicted"/>
<dbReference type="AlphaFoldDB" id="A0A8J5NAA8"/>
<comment type="caution">
    <text evidence="2">The sequence shown here is derived from an EMBL/GenBank/DDBJ whole genome shotgun (WGS) entry which is preliminary data.</text>
</comment>
<evidence type="ECO:0000313" key="3">
    <source>
        <dbReference type="Proteomes" id="UP000747542"/>
    </source>
</evidence>
<organism evidence="2 3">
    <name type="scientific">Homarus americanus</name>
    <name type="common">American lobster</name>
    <dbReference type="NCBI Taxonomy" id="6706"/>
    <lineage>
        <taxon>Eukaryota</taxon>
        <taxon>Metazoa</taxon>
        <taxon>Ecdysozoa</taxon>
        <taxon>Arthropoda</taxon>
        <taxon>Crustacea</taxon>
        <taxon>Multicrustacea</taxon>
        <taxon>Malacostraca</taxon>
        <taxon>Eumalacostraca</taxon>
        <taxon>Eucarida</taxon>
        <taxon>Decapoda</taxon>
        <taxon>Pleocyemata</taxon>
        <taxon>Astacidea</taxon>
        <taxon>Nephropoidea</taxon>
        <taxon>Nephropidae</taxon>
        <taxon>Homarus</taxon>
    </lineage>
</organism>
<protein>
    <submittedName>
        <fullName evidence="2">Putative Cell division protein FTSH-like</fullName>
    </submittedName>
</protein>
<feature type="region of interest" description="Disordered" evidence="1">
    <location>
        <begin position="88"/>
        <end position="222"/>
    </location>
</feature>
<feature type="non-terminal residue" evidence="2">
    <location>
        <position position="1"/>
    </location>
</feature>
<dbReference type="Proteomes" id="UP000747542">
    <property type="component" value="Unassembled WGS sequence"/>
</dbReference>
<keyword evidence="3" id="KW-1185">Reference proteome</keyword>
<feature type="compositionally biased region" description="Basic and acidic residues" evidence="1">
    <location>
        <begin position="131"/>
        <end position="203"/>
    </location>
</feature>
<dbReference type="GO" id="GO:0051301">
    <property type="term" value="P:cell division"/>
    <property type="evidence" value="ECO:0007669"/>
    <property type="project" value="UniProtKB-KW"/>
</dbReference>
<feature type="compositionally biased region" description="Polar residues" evidence="1">
    <location>
        <begin position="204"/>
        <end position="215"/>
    </location>
</feature>
<accession>A0A8J5NAA8</accession>
<keyword evidence="2" id="KW-0132">Cell division</keyword>
<feature type="compositionally biased region" description="Low complexity" evidence="1">
    <location>
        <begin position="91"/>
        <end position="111"/>
    </location>
</feature>
<evidence type="ECO:0000313" key="2">
    <source>
        <dbReference type="EMBL" id="KAG7175961.1"/>
    </source>
</evidence>
<dbReference type="EMBL" id="JAHLQT010004419">
    <property type="protein sequence ID" value="KAG7175961.1"/>
    <property type="molecule type" value="Genomic_DNA"/>
</dbReference>
<evidence type="ECO:0000256" key="1">
    <source>
        <dbReference type="SAM" id="MobiDB-lite"/>
    </source>
</evidence>
<reference evidence="2" key="1">
    <citation type="journal article" date="2021" name="Sci. Adv.">
        <title>The American lobster genome reveals insights on longevity, neural, and immune adaptations.</title>
        <authorList>
            <person name="Polinski J.M."/>
            <person name="Zimin A.V."/>
            <person name="Clark K.F."/>
            <person name="Kohn A.B."/>
            <person name="Sadowski N."/>
            <person name="Timp W."/>
            <person name="Ptitsyn A."/>
            <person name="Khanna P."/>
            <person name="Romanova D.Y."/>
            <person name="Williams P."/>
            <person name="Greenwood S.J."/>
            <person name="Moroz L.L."/>
            <person name="Walt D.R."/>
            <person name="Bodnar A.G."/>
        </authorList>
    </citation>
    <scope>NUCLEOTIDE SEQUENCE</scope>
    <source>
        <strain evidence="2">GMGI-L3</strain>
    </source>
</reference>
<feature type="compositionally biased region" description="Polar residues" evidence="1">
    <location>
        <begin position="112"/>
        <end position="129"/>
    </location>
</feature>
<name>A0A8J5NAA8_HOMAM</name>